<reference evidence="9" key="1">
    <citation type="journal article" date="2019" name="Int. J. Syst. Evol. Microbiol.">
        <title>The Global Catalogue of Microorganisms (GCM) 10K type strain sequencing project: providing services to taxonomists for standard genome sequencing and annotation.</title>
        <authorList>
            <consortium name="The Broad Institute Genomics Platform"/>
            <consortium name="The Broad Institute Genome Sequencing Center for Infectious Disease"/>
            <person name="Wu L."/>
            <person name="Ma J."/>
        </authorList>
    </citation>
    <scope>NUCLEOTIDE SEQUENCE [LARGE SCALE GENOMIC DNA]</scope>
    <source>
        <strain evidence="9">KCTC 42195</strain>
    </source>
</reference>
<dbReference type="InterPro" id="IPR032808">
    <property type="entry name" value="DoxX"/>
</dbReference>
<keyword evidence="6 7" id="KW-0472">Membrane</keyword>
<evidence type="ECO:0000313" key="9">
    <source>
        <dbReference type="Proteomes" id="UP001595636"/>
    </source>
</evidence>
<comment type="caution">
    <text evidence="8">The sequence shown here is derived from an EMBL/GenBank/DDBJ whole genome shotgun (WGS) entry which is preliminary data.</text>
</comment>
<sequence>MKLLDTTLAAYRLFTCGAIKLQPLAALAARLYVGKVFFLSGLTKLRDWDTTLLLFTEEYHVPLLPPAPAAVLGTAGELLLPVLLVLGWPGRFAAAGLFIVNAMAVISYPALEALELKDHYLWGVLLGYLVLHGAGSWSLEGWLSHKRTHKEQYE</sequence>
<comment type="subcellular location">
    <subcellularLocation>
        <location evidence="1">Cell membrane</location>
        <topology evidence="1">Multi-pass membrane protein</topology>
    </subcellularLocation>
</comment>
<keyword evidence="5 7" id="KW-1133">Transmembrane helix</keyword>
<evidence type="ECO:0000256" key="3">
    <source>
        <dbReference type="ARBA" id="ARBA00022475"/>
    </source>
</evidence>
<organism evidence="8 9">
    <name type="scientific">Vogesella amnigena</name>
    <dbReference type="NCBI Taxonomy" id="1507449"/>
    <lineage>
        <taxon>Bacteria</taxon>
        <taxon>Pseudomonadati</taxon>
        <taxon>Pseudomonadota</taxon>
        <taxon>Betaproteobacteria</taxon>
        <taxon>Neisseriales</taxon>
        <taxon>Chromobacteriaceae</taxon>
        <taxon>Vogesella</taxon>
    </lineage>
</organism>
<proteinExistence type="inferred from homology"/>
<evidence type="ECO:0000256" key="1">
    <source>
        <dbReference type="ARBA" id="ARBA00004651"/>
    </source>
</evidence>
<keyword evidence="4 7" id="KW-0812">Transmembrane</keyword>
<evidence type="ECO:0000313" key="8">
    <source>
        <dbReference type="EMBL" id="MFC3625247.1"/>
    </source>
</evidence>
<dbReference type="PANTHER" id="PTHR33452">
    <property type="entry name" value="OXIDOREDUCTASE CATD-RELATED"/>
    <property type="match status" value="1"/>
</dbReference>
<evidence type="ECO:0000256" key="6">
    <source>
        <dbReference type="ARBA" id="ARBA00023136"/>
    </source>
</evidence>
<keyword evidence="3" id="KW-1003">Cell membrane</keyword>
<dbReference type="RefSeq" id="WP_390276740.1">
    <property type="nucleotide sequence ID" value="NZ_JBHRYH010000009.1"/>
</dbReference>
<evidence type="ECO:0000256" key="2">
    <source>
        <dbReference type="ARBA" id="ARBA00006679"/>
    </source>
</evidence>
<gene>
    <name evidence="8" type="ORF">ACFOKJ_03685</name>
</gene>
<evidence type="ECO:0000256" key="4">
    <source>
        <dbReference type="ARBA" id="ARBA00022692"/>
    </source>
</evidence>
<dbReference type="Proteomes" id="UP001595636">
    <property type="component" value="Unassembled WGS sequence"/>
</dbReference>
<comment type="similarity">
    <text evidence="2">Belongs to the DoxX family.</text>
</comment>
<evidence type="ECO:0000256" key="7">
    <source>
        <dbReference type="SAM" id="Phobius"/>
    </source>
</evidence>
<protein>
    <submittedName>
        <fullName evidence="8">DoxX family protein</fullName>
    </submittedName>
</protein>
<name>A0ABV7TPE5_9NEIS</name>
<feature type="transmembrane region" description="Helical" evidence="7">
    <location>
        <begin position="63"/>
        <end position="85"/>
    </location>
</feature>
<keyword evidence="9" id="KW-1185">Reference proteome</keyword>
<dbReference type="InterPro" id="IPR051907">
    <property type="entry name" value="DoxX-like_oxidoreductase"/>
</dbReference>
<dbReference type="Pfam" id="PF07681">
    <property type="entry name" value="DoxX"/>
    <property type="match status" value="1"/>
</dbReference>
<evidence type="ECO:0000256" key="5">
    <source>
        <dbReference type="ARBA" id="ARBA00022989"/>
    </source>
</evidence>
<dbReference type="EMBL" id="JBHRYH010000009">
    <property type="protein sequence ID" value="MFC3625247.1"/>
    <property type="molecule type" value="Genomic_DNA"/>
</dbReference>
<feature type="transmembrane region" description="Helical" evidence="7">
    <location>
        <begin position="120"/>
        <end position="139"/>
    </location>
</feature>
<feature type="transmembrane region" description="Helical" evidence="7">
    <location>
        <begin position="21"/>
        <end position="43"/>
    </location>
</feature>
<dbReference type="PANTHER" id="PTHR33452:SF1">
    <property type="entry name" value="INNER MEMBRANE PROTEIN YPHA-RELATED"/>
    <property type="match status" value="1"/>
</dbReference>
<feature type="transmembrane region" description="Helical" evidence="7">
    <location>
        <begin position="92"/>
        <end position="108"/>
    </location>
</feature>
<accession>A0ABV7TPE5</accession>